<evidence type="ECO:0000313" key="1">
    <source>
        <dbReference type="EMBL" id="CAG6643624.1"/>
    </source>
</evidence>
<proteinExistence type="predicted"/>
<reference evidence="1" key="1">
    <citation type="submission" date="2021-05" db="EMBL/GenBank/DDBJ databases">
        <authorList>
            <person name="Alioto T."/>
            <person name="Alioto T."/>
            <person name="Gomez Garrido J."/>
        </authorList>
    </citation>
    <scope>NUCLEOTIDE SEQUENCE</scope>
</reference>
<sequence length="146" mass="16741">MFTQVSIQLLVPTTVFYLIITQCKLSTGIEDSQFTEWTNVDMKNDTWPGIKNLIGKDPCAENMKYCMELATIVKAREKADALRKDCELDAAVKYPNGTSRQVCWIRQKSASFSFQGKKTTYEAQFWTESPNVTRIRHCSPPLANRY</sequence>
<dbReference type="EMBL" id="HBUF01128069">
    <property type="protein sequence ID" value="CAG6643624.1"/>
    <property type="molecule type" value="Transcribed_RNA"/>
</dbReference>
<organism evidence="1">
    <name type="scientific">Cacopsylla melanoneura</name>
    <dbReference type="NCBI Taxonomy" id="428564"/>
    <lineage>
        <taxon>Eukaryota</taxon>
        <taxon>Metazoa</taxon>
        <taxon>Ecdysozoa</taxon>
        <taxon>Arthropoda</taxon>
        <taxon>Hexapoda</taxon>
        <taxon>Insecta</taxon>
        <taxon>Pterygota</taxon>
        <taxon>Neoptera</taxon>
        <taxon>Paraneoptera</taxon>
        <taxon>Hemiptera</taxon>
        <taxon>Sternorrhyncha</taxon>
        <taxon>Psylloidea</taxon>
        <taxon>Psyllidae</taxon>
        <taxon>Psyllinae</taxon>
        <taxon>Cacopsylla</taxon>
    </lineage>
</organism>
<dbReference type="AlphaFoldDB" id="A0A8D8W3M0"/>
<name>A0A8D8W3M0_9HEMI</name>
<accession>A0A8D8W3M0</accession>
<protein>
    <submittedName>
        <fullName evidence="1">Uncharacterized protein</fullName>
    </submittedName>
</protein>